<dbReference type="Proteomes" id="UP000176484">
    <property type="component" value="Unassembled WGS sequence"/>
</dbReference>
<accession>A0A1F6TL87</accession>
<protein>
    <submittedName>
        <fullName evidence="1">Uncharacterized protein</fullName>
    </submittedName>
</protein>
<name>A0A1F6TL87_9BACT</name>
<evidence type="ECO:0000313" key="1">
    <source>
        <dbReference type="EMBL" id="OGI45825.1"/>
    </source>
</evidence>
<organism evidence="1 2">
    <name type="scientific">Candidatus Nomurabacteria bacterium GWB1_40_6</name>
    <dbReference type="NCBI Taxonomy" id="1801727"/>
    <lineage>
        <taxon>Bacteria</taxon>
        <taxon>Candidatus Nomuraibacteriota</taxon>
    </lineage>
</organism>
<dbReference type="AlphaFoldDB" id="A0A1F6TL87"/>
<evidence type="ECO:0000313" key="2">
    <source>
        <dbReference type="Proteomes" id="UP000176484"/>
    </source>
</evidence>
<comment type="caution">
    <text evidence="1">The sequence shown here is derived from an EMBL/GenBank/DDBJ whole genome shotgun (WGS) entry which is preliminary data.</text>
</comment>
<reference evidence="1 2" key="1">
    <citation type="journal article" date="2016" name="Nat. Commun.">
        <title>Thousands of microbial genomes shed light on interconnected biogeochemical processes in an aquifer system.</title>
        <authorList>
            <person name="Anantharaman K."/>
            <person name="Brown C.T."/>
            <person name="Hug L.A."/>
            <person name="Sharon I."/>
            <person name="Castelle C.J."/>
            <person name="Probst A.J."/>
            <person name="Thomas B.C."/>
            <person name="Singh A."/>
            <person name="Wilkins M.J."/>
            <person name="Karaoz U."/>
            <person name="Brodie E.L."/>
            <person name="Williams K.H."/>
            <person name="Hubbard S.S."/>
            <person name="Banfield J.F."/>
        </authorList>
    </citation>
    <scope>NUCLEOTIDE SEQUENCE [LARGE SCALE GENOMIC DNA]</scope>
</reference>
<dbReference type="EMBL" id="MFTD01000038">
    <property type="protein sequence ID" value="OGI45825.1"/>
    <property type="molecule type" value="Genomic_DNA"/>
</dbReference>
<proteinExistence type="predicted"/>
<sequence length="293" mass="32398">MLFLVVLFLLKNTSILKNTVNFVRGGGEGLTYNTVAIGDLVNKDTDKDGILDWEEPLWGLDPTKIETTPGVPDSSVIKKLRAEQGFEISTTEGIVENYSENLTETEKFSREFFSTAAALSQSGVTDQETMDQIGVALAEKIQNSSPRKIFQLLDIKAINNNSAQTIETYASSLNNAYVKNPIKGNVVDILEKFIIDENNVDGSVLEELDPIIKQTQNLINEVLKINVPESLTLQHLDFLNAMERVVENISNIRLYNSDVVLALGGISQYDKNTILLESALKNLSDAISQKLNS</sequence>
<gene>
    <name evidence="1" type="ORF">A2121_00690</name>
</gene>